<dbReference type="EMBL" id="PNBW01000034">
    <property type="protein sequence ID" value="TMO75783.1"/>
    <property type="molecule type" value="Genomic_DNA"/>
</dbReference>
<keyword evidence="1" id="KW-0813">Transport</keyword>
<gene>
    <name evidence="3" type="ORF">CWC19_04030</name>
    <name evidence="4" type="ORF">CWC20_07420</name>
</gene>
<organism evidence="3 6">
    <name type="scientific">Pseudoalteromonas aurantia</name>
    <dbReference type="NCBI Taxonomy" id="43654"/>
    <lineage>
        <taxon>Bacteria</taxon>
        <taxon>Pseudomonadati</taxon>
        <taxon>Pseudomonadota</taxon>
        <taxon>Gammaproteobacteria</taxon>
        <taxon>Alteromonadales</taxon>
        <taxon>Pseudoalteromonadaceae</taxon>
        <taxon>Pseudoalteromonas</taxon>
    </lineage>
</organism>
<dbReference type="GO" id="GO:0030288">
    <property type="term" value="C:outer membrane-bounded periplasmic space"/>
    <property type="evidence" value="ECO:0007669"/>
    <property type="project" value="TreeGrafter"/>
</dbReference>
<evidence type="ECO:0000313" key="3">
    <source>
        <dbReference type="EMBL" id="TMO69627.1"/>
    </source>
</evidence>
<dbReference type="Proteomes" id="UP000307164">
    <property type="component" value="Unassembled WGS sequence"/>
</dbReference>
<dbReference type="Gene3D" id="2.40.50.100">
    <property type="match status" value="1"/>
</dbReference>
<dbReference type="GO" id="GO:0046914">
    <property type="term" value="F:transition metal ion binding"/>
    <property type="evidence" value="ECO:0007669"/>
    <property type="project" value="TreeGrafter"/>
</dbReference>
<evidence type="ECO:0000313" key="4">
    <source>
        <dbReference type="EMBL" id="TMO75783.1"/>
    </source>
</evidence>
<dbReference type="EMBL" id="PNBX01000014">
    <property type="protein sequence ID" value="TMO69627.1"/>
    <property type="molecule type" value="Genomic_DNA"/>
</dbReference>
<dbReference type="Gene3D" id="2.40.420.20">
    <property type="match status" value="1"/>
</dbReference>
<dbReference type="InterPro" id="IPR058792">
    <property type="entry name" value="Beta-barrel_RND_2"/>
</dbReference>
<dbReference type="OrthoDB" id="9806939at2"/>
<proteinExistence type="predicted"/>
<dbReference type="PANTHER" id="PTHR30097:SF15">
    <property type="entry name" value="CATION EFFLUX SYSTEM PROTEIN CUSB"/>
    <property type="match status" value="1"/>
</dbReference>
<accession>A0A5S3VDD6</accession>
<dbReference type="RefSeq" id="WP_138590223.1">
    <property type="nucleotide sequence ID" value="NZ_PNBX01000014.1"/>
</dbReference>
<keyword evidence="5" id="KW-1185">Reference proteome</keyword>
<dbReference type="Gene3D" id="2.40.30.170">
    <property type="match status" value="1"/>
</dbReference>
<name>A0A5S3VDD6_9GAMM</name>
<feature type="domain" description="CusB-like beta-barrel" evidence="2">
    <location>
        <begin position="221"/>
        <end position="292"/>
    </location>
</feature>
<dbReference type="Pfam" id="PF25954">
    <property type="entry name" value="Beta-barrel_RND_2"/>
    <property type="match status" value="1"/>
</dbReference>
<dbReference type="Proteomes" id="UP000307217">
    <property type="component" value="Unassembled WGS sequence"/>
</dbReference>
<dbReference type="GO" id="GO:0060003">
    <property type="term" value="P:copper ion export"/>
    <property type="evidence" value="ECO:0007669"/>
    <property type="project" value="TreeGrafter"/>
</dbReference>
<sequence>MKSVSYMDTMSMIGALCVCFLLLLPLSLKAQESEHKHEPNPEIELTPAQQLTAGIESQALALSKGKTLLMAPAEVVSNDLTTELVSVAVASQVKSRYVSLGEEVAPQQKLATLYSYEVAKAQIRYRLAEDEWQRVTLLQGEAVSDKEFLLGKAERQAAASQLREYGFSEKDIEKTRLKAPHLLGLYSVYAQIGGSILAEELTIGRRFFSGDVIAKVSNEEQVWVAARFPQNTDLTILKNASIRIKLEDKTFTAQLLQTGHSIDPITRTAIVQLVVDNPSHDLHAGMFVMSEFAVTSTKPQLLIPKDAVSQNSDGDWQVFIESKPNHFFAKEVGVNMDYGDKVAITGIRIGEKIVTQGVFFLNAQAKKSSFDVHNH</sequence>
<dbReference type="GO" id="GO:0015679">
    <property type="term" value="P:plasma membrane copper ion transport"/>
    <property type="evidence" value="ECO:0007669"/>
    <property type="project" value="TreeGrafter"/>
</dbReference>
<evidence type="ECO:0000313" key="5">
    <source>
        <dbReference type="Proteomes" id="UP000307164"/>
    </source>
</evidence>
<reference evidence="3" key="3">
    <citation type="submission" date="2019-09" db="EMBL/GenBank/DDBJ databases">
        <title>Co-occurence of chitin degradation, pigmentation and bioactivity in marine Pseudoalteromonas.</title>
        <authorList>
            <person name="Sonnenschein E.C."/>
            <person name="Bech P.K."/>
        </authorList>
    </citation>
    <scope>NUCLEOTIDE SEQUENCE</scope>
    <source>
        <strain evidence="3">S3790</strain>
        <strain evidence="4">S3895</strain>
    </source>
</reference>
<protein>
    <submittedName>
        <fullName evidence="3">Efflux transporter periplasmic adaptor subunit</fullName>
    </submittedName>
</protein>
<reference evidence="5 6" key="1">
    <citation type="submission" date="2018-01" db="EMBL/GenBank/DDBJ databases">
        <authorList>
            <person name="Paulsen S."/>
            <person name="Gram L.K."/>
        </authorList>
    </citation>
    <scope>NUCLEOTIDE SEQUENCE [LARGE SCALE GENOMIC DNA]</scope>
    <source>
        <strain evidence="3 6">S3790</strain>
        <strain evidence="4 5">S3895</strain>
    </source>
</reference>
<dbReference type="PANTHER" id="PTHR30097">
    <property type="entry name" value="CATION EFFLUX SYSTEM PROTEIN CUSB"/>
    <property type="match status" value="1"/>
</dbReference>
<dbReference type="InterPro" id="IPR051909">
    <property type="entry name" value="MFP_Cation_Efflux"/>
</dbReference>
<dbReference type="SUPFAM" id="SSF111369">
    <property type="entry name" value="HlyD-like secretion proteins"/>
    <property type="match status" value="1"/>
</dbReference>
<comment type="caution">
    <text evidence="3">The sequence shown here is derived from an EMBL/GenBank/DDBJ whole genome shotgun (WGS) entry which is preliminary data.</text>
</comment>
<evidence type="ECO:0000313" key="6">
    <source>
        <dbReference type="Proteomes" id="UP000307217"/>
    </source>
</evidence>
<reference evidence="5 6" key="2">
    <citation type="submission" date="2019-06" db="EMBL/GenBank/DDBJ databases">
        <title>Co-occurence of chitin degradation, pigmentation and bioactivity in marine Pseudoalteromonas.</title>
        <authorList>
            <person name="Sonnenschein E.C."/>
            <person name="Bech P.K."/>
        </authorList>
    </citation>
    <scope>NUCLEOTIDE SEQUENCE [LARGE SCALE GENOMIC DNA]</scope>
    <source>
        <strain evidence="6">S3790</strain>
        <strain evidence="5">S3895</strain>
    </source>
</reference>
<dbReference type="Gene3D" id="1.10.287.470">
    <property type="entry name" value="Helix hairpin bin"/>
    <property type="match status" value="1"/>
</dbReference>
<dbReference type="AlphaFoldDB" id="A0A5S3VDD6"/>
<evidence type="ECO:0000259" key="2">
    <source>
        <dbReference type="Pfam" id="PF25954"/>
    </source>
</evidence>
<evidence type="ECO:0000256" key="1">
    <source>
        <dbReference type="ARBA" id="ARBA00022448"/>
    </source>
</evidence>